<dbReference type="RefSeq" id="WP_062178645.1">
    <property type="nucleotide sequence ID" value="NZ_BBXL01000005.1"/>
</dbReference>
<dbReference type="STRING" id="1346286.SAMN05444362_11956"/>
<keyword evidence="2" id="KW-1185">Reference proteome</keyword>
<dbReference type="Gene3D" id="3.30.565.40">
    <property type="entry name" value="Fervidobacterium nodosum Rt17-B1 like"/>
    <property type="match status" value="1"/>
</dbReference>
<dbReference type="AlphaFoldDB" id="A0A1M5IEN1"/>
<dbReference type="OrthoDB" id="594879at2"/>
<proteinExistence type="predicted"/>
<reference evidence="1" key="1">
    <citation type="submission" date="2016-11" db="EMBL/GenBank/DDBJ databases">
        <authorList>
            <person name="Jaros S."/>
            <person name="Januszkiewicz K."/>
            <person name="Wedrychowicz H."/>
        </authorList>
    </citation>
    <scope>NUCLEOTIDE SEQUENCE [LARGE SCALE GENOMIC DNA]</scope>
    <source>
        <strain evidence="1">DSM 27370</strain>
    </source>
</reference>
<protein>
    <recommendedName>
        <fullName evidence="3">DUF3298 domain-containing protein</fullName>
    </recommendedName>
</protein>
<evidence type="ECO:0008006" key="3">
    <source>
        <dbReference type="Google" id="ProtNLM"/>
    </source>
</evidence>
<sequence>MRKENKPKYTIVIYLILFISGLVLPGCGSKNKEKPSENKESEYVTELKEVPIPTNFEKQILRGKPYPIGDKDTVWISDPFIKVYEGIYEEQKAQLILVCRMGVEDNNYRYHTSFYQLGREAISSAPDGMEIRSDRITLGGDVLYRTEIGFRAYDKYSYRLKFCSAFKEMKYNYGYEFSFTPKTASGLYSKVFASEQFRKLTLGENYTETLNFKHSIDEKVLYGSEDDCYNCGYTSLVEPVFMDSTVFIVRQLEDTYMGGAHGMYNTDYYNFSVETGKLIPLDDIVNMKSDDFNDFFYKKVKAQVWEEREYELDSKDFDEPHTFYTLPTGLVFVFPMYALGGGAWEKEVFISYTDLRPYLKMHLYNN</sequence>
<organism evidence="1 2">
    <name type="scientific">Dysgonomonas macrotermitis</name>
    <dbReference type="NCBI Taxonomy" id="1346286"/>
    <lineage>
        <taxon>Bacteria</taxon>
        <taxon>Pseudomonadati</taxon>
        <taxon>Bacteroidota</taxon>
        <taxon>Bacteroidia</taxon>
        <taxon>Bacteroidales</taxon>
        <taxon>Dysgonomonadaceae</taxon>
        <taxon>Dysgonomonas</taxon>
    </lineage>
</organism>
<dbReference type="InterPro" id="IPR037126">
    <property type="entry name" value="PdaC/RsiV-like_sf"/>
</dbReference>
<dbReference type="EMBL" id="FQUC01000019">
    <property type="protein sequence ID" value="SHG26824.1"/>
    <property type="molecule type" value="Genomic_DNA"/>
</dbReference>
<name>A0A1M5IEN1_9BACT</name>
<dbReference type="Gene3D" id="3.90.640.20">
    <property type="entry name" value="Heat-shock cognate protein, ATPase"/>
    <property type="match status" value="1"/>
</dbReference>
<evidence type="ECO:0000313" key="2">
    <source>
        <dbReference type="Proteomes" id="UP000184480"/>
    </source>
</evidence>
<gene>
    <name evidence="1" type="ORF">SAMN05444362_11956</name>
</gene>
<evidence type="ECO:0000313" key="1">
    <source>
        <dbReference type="EMBL" id="SHG26824.1"/>
    </source>
</evidence>
<accession>A0A1M5IEN1</accession>
<dbReference type="Proteomes" id="UP000184480">
    <property type="component" value="Unassembled WGS sequence"/>
</dbReference>